<evidence type="ECO:0000256" key="2">
    <source>
        <dbReference type="ARBA" id="ARBA00022771"/>
    </source>
</evidence>
<feature type="compositionally biased region" description="Polar residues" evidence="5">
    <location>
        <begin position="751"/>
        <end position="768"/>
    </location>
</feature>
<dbReference type="Pfam" id="PF04434">
    <property type="entry name" value="SWIM"/>
    <property type="match status" value="1"/>
</dbReference>
<dbReference type="KEGG" id="boe:106328599"/>
<reference evidence="8 9" key="1">
    <citation type="journal article" date="2014" name="Genome Biol.">
        <title>Transcriptome and methylome profiling reveals relics of genome dominance in the mesopolyploid Brassica oleracea.</title>
        <authorList>
            <person name="Parkin I.A."/>
            <person name="Koh C."/>
            <person name="Tang H."/>
            <person name="Robinson S.J."/>
            <person name="Kagale S."/>
            <person name="Clarke W.E."/>
            <person name="Town C.D."/>
            <person name="Nixon J."/>
            <person name="Krishnakumar V."/>
            <person name="Bidwell S.L."/>
            <person name="Denoeud F."/>
            <person name="Belcram H."/>
            <person name="Links M.G."/>
            <person name="Just J."/>
            <person name="Clarke C."/>
            <person name="Bender T."/>
            <person name="Huebert T."/>
            <person name="Mason A.S."/>
            <person name="Pires J.C."/>
            <person name="Barker G."/>
            <person name="Moore J."/>
            <person name="Walley P.G."/>
            <person name="Manoli S."/>
            <person name="Batley J."/>
            <person name="Edwards D."/>
            <person name="Nelson M.N."/>
            <person name="Wang X."/>
            <person name="Paterson A.H."/>
            <person name="King G."/>
            <person name="Bancroft I."/>
            <person name="Chalhoub B."/>
            <person name="Sharpe A.G."/>
        </authorList>
    </citation>
    <scope>NUCLEOTIDE SEQUENCE</scope>
    <source>
        <strain evidence="8 9">cv. TO1000</strain>
    </source>
</reference>
<evidence type="ECO:0000256" key="5">
    <source>
        <dbReference type="SAM" id="MobiDB-lite"/>
    </source>
</evidence>
<dbReference type="eggNOG" id="ENOG502QU1T">
    <property type="taxonomic scope" value="Eukaryota"/>
</dbReference>
<evidence type="ECO:0000256" key="3">
    <source>
        <dbReference type="ARBA" id="ARBA00022833"/>
    </source>
</evidence>
<sequence>MSYLGDVAFSVYHGGYWVKLYNGEFTYFGGEMKSIESKPEEIFIRLSNEFSDGLSGQNLWYKMPFEDLKERKSFCIGDESFEKMCEAARWVKFVDLFLVNPSEHPDDIDGPEPCEAEVRVERSALNFVDEDENFDYHNTPPNSDGEEEDNVYRWKRGSGQLKLRQVFDTLEDFKEALVEYVLKEGRNIEFCRWGKDKSAAKCGIEKENCPWFIHCSYEEHVGKWMVKVFEDKHSCVKDGYCKMLKSPVITKLFLNDWRTDPEIKPKAIQNEILKNFNLIVSPNKIKKAKAKALEIIAKDHEEQFSRLKDYRLELLRSNHESTVLLDTFENDDGTETFHRFYVCFEVIKRLWKTWCRPIFGLDGCFLKSTLKGQLLAVVGRDANNGMYPIAWAVVDVENEPNWCWFIQNLKADLNLQNGRGFTLISDRQKGLLNAVERELPMVEHRMCARHIYANLKKAFPRQSEMKTLFWRVAESYTIPEYQKNLEAVRKYDMRIFEAIMEKNPKNCSLAFCGPTASCIDVHNNISESFNNAIDPARYTPMVEMLEVIRRSAMVRIDLRKLKARQHKSRFTTRATQFIELEQEKIKFCKMYPGSDGRCEVRECNTSFSLNMRMRTCSCRRWEMSGLPCRHALRVFADKKLNYEDYTSSWYSNSQQQQIYSDSIRPVTGMQFWQKLGCVVKPPVGLIEEVENRKGRKPKPKRKKGQNESPKKKVSREKRIMHCGRCGIAGHNAKNCKNFGVPKFLKPRKRMSSNTGEDGYDSTNTNGGDTSDFGDGPSQSTQY</sequence>
<dbReference type="PROSITE" id="PS50966">
    <property type="entry name" value="ZF_SWIM"/>
    <property type="match status" value="1"/>
</dbReference>
<dbReference type="InterPro" id="IPR001878">
    <property type="entry name" value="Znf_CCHC"/>
</dbReference>
<dbReference type="InterPro" id="IPR006564">
    <property type="entry name" value="Znf_PMZ"/>
</dbReference>
<dbReference type="GO" id="GO:0008270">
    <property type="term" value="F:zinc ion binding"/>
    <property type="evidence" value="ECO:0007669"/>
    <property type="project" value="UniProtKB-KW"/>
</dbReference>
<evidence type="ECO:0000259" key="6">
    <source>
        <dbReference type="PROSITE" id="PS50158"/>
    </source>
</evidence>
<feature type="domain" description="SWIM-type" evidence="7">
    <location>
        <begin position="607"/>
        <end position="639"/>
    </location>
</feature>
<keyword evidence="1" id="KW-0479">Metal-binding</keyword>
<name>A0A0D3BHZ3_BRAOL</name>
<dbReference type="PROSITE" id="PS50158">
    <property type="entry name" value="ZF_CCHC"/>
    <property type="match status" value="1"/>
</dbReference>
<dbReference type="EnsemblPlants" id="Bo3g137070.1">
    <property type="protein sequence ID" value="Bo3g137070.1"/>
    <property type="gene ID" value="Bo3g137070"/>
</dbReference>
<protein>
    <recommendedName>
        <fullName evidence="10">SWIM-type domain-containing protein</fullName>
    </recommendedName>
</protein>
<dbReference type="HOGENOM" id="CLU_006767_6_0_1"/>
<dbReference type="InterPro" id="IPR004332">
    <property type="entry name" value="Transposase_MuDR"/>
</dbReference>
<feature type="region of interest" description="Disordered" evidence="5">
    <location>
        <begin position="689"/>
        <end position="716"/>
    </location>
</feature>
<dbReference type="InterPro" id="IPR018289">
    <property type="entry name" value="MULE_transposase_dom"/>
</dbReference>
<evidence type="ECO:0000256" key="4">
    <source>
        <dbReference type="PROSITE-ProRule" id="PRU00047"/>
    </source>
</evidence>
<dbReference type="GO" id="GO:0003676">
    <property type="term" value="F:nucleic acid binding"/>
    <property type="evidence" value="ECO:0007669"/>
    <property type="project" value="InterPro"/>
</dbReference>
<dbReference type="Gramene" id="Bo3g137070.1">
    <property type="protein sequence ID" value="Bo3g137070.1"/>
    <property type="gene ID" value="Bo3g137070"/>
</dbReference>
<dbReference type="GeneID" id="106328599"/>
<evidence type="ECO:0000313" key="9">
    <source>
        <dbReference type="Proteomes" id="UP000032141"/>
    </source>
</evidence>
<dbReference type="PANTHER" id="PTHR31973">
    <property type="entry name" value="POLYPROTEIN, PUTATIVE-RELATED"/>
    <property type="match status" value="1"/>
</dbReference>
<feature type="compositionally biased region" description="Basic residues" evidence="5">
    <location>
        <begin position="693"/>
        <end position="703"/>
    </location>
</feature>
<dbReference type="Proteomes" id="UP000032141">
    <property type="component" value="Chromosome C3"/>
</dbReference>
<accession>A0A0D3BHZ3</accession>
<keyword evidence="9" id="KW-1185">Reference proteome</keyword>
<evidence type="ECO:0000259" key="7">
    <source>
        <dbReference type="PROSITE" id="PS50966"/>
    </source>
</evidence>
<reference evidence="8" key="2">
    <citation type="submission" date="2015-03" db="UniProtKB">
        <authorList>
            <consortium name="EnsemblPlants"/>
        </authorList>
    </citation>
    <scope>IDENTIFICATION</scope>
</reference>
<keyword evidence="2 4" id="KW-0863">Zinc-finger</keyword>
<proteinExistence type="predicted"/>
<dbReference type="STRING" id="109376.A0A0D3BHZ3"/>
<dbReference type="AlphaFoldDB" id="A0A0D3BHZ3"/>
<keyword evidence="3" id="KW-0862">Zinc</keyword>
<dbReference type="Pfam" id="PF03108">
    <property type="entry name" value="DBD_Tnp_Mut"/>
    <property type="match status" value="1"/>
</dbReference>
<dbReference type="OrthoDB" id="1037050at2759"/>
<dbReference type="InterPro" id="IPR007527">
    <property type="entry name" value="Znf_SWIM"/>
</dbReference>
<dbReference type="RefSeq" id="XP_013622528.1">
    <property type="nucleotide sequence ID" value="XM_013767074.1"/>
</dbReference>
<organism evidence="8 9">
    <name type="scientific">Brassica oleracea var. oleracea</name>
    <dbReference type="NCBI Taxonomy" id="109376"/>
    <lineage>
        <taxon>Eukaryota</taxon>
        <taxon>Viridiplantae</taxon>
        <taxon>Streptophyta</taxon>
        <taxon>Embryophyta</taxon>
        <taxon>Tracheophyta</taxon>
        <taxon>Spermatophyta</taxon>
        <taxon>Magnoliopsida</taxon>
        <taxon>eudicotyledons</taxon>
        <taxon>Gunneridae</taxon>
        <taxon>Pentapetalae</taxon>
        <taxon>rosids</taxon>
        <taxon>malvids</taxon>
        <taxon>Brassicales</taxon>
        <taxon>Brassicaceae</taxon>
        <taxon>Brassiceae</taxon>
        <taxon>Brassica</taxon>
    </lineage>
</organism>
<evidence type="ECO:0000256" key="1">
    <source>
        <dbReference type="ARBA" id="ARBA00022723"/>
    </source>
</evidence>
<dbReference type="Pfam" id="PF10551">
    <property type="entry name" value="MULE"/>
    <property type="match status" value="1"/>
</dbReference>
<dbReference type="OMA" id="SKECHEW"/>
<dbReference type="PANTHER" id="PTHR31973:SF187">
    <property type="entry name" value="MUTATOR TRANSPOSASE MUDRA PROTEIN"/>
    <property type="match status" value="1"/>
</dbReference>
<feature type="domain" description="CCHC-type" evidence="6">
    <location>
        <begin position="722"/>
        <end position="737"/>
    </location>
</feature>
<dbReference type="SMART" id="SM00575">
    <property type="entry name" value="ZnF_PMZ"/>
    <property type="match status" value="1"/>
</dbReference>
<feature type="region of interest" description="Disordered" evidence="5">
    <location>
        <begin position="746"/>
        <end position="782"/>
    </location>
</feature>
<evidence type="ECO:0008006" key="10">
    <source>
        <dbReference type="Google" id="ProtNLM"/>
    </source>
</evidence>
<evidence type="ECO:0000313" key="8">
    <source>
        <dbReference type="EnsemblPlants" id="Bo3g137070.1"/>
    </source>
</evidence>